<feature type="compositionally biased region" description="Low complexity" evidence="1">
    <location>
        <begin position="20"/>
        <end position="38"/>
    </location>
</feature>
<feature type="compositionally biased region" description="Basic and acidic residues" evidence="1">
    <location>
        <begin position="151"/>
        <end position="167"/>
    </location>
</feature>
<evidence type="ECO:0000256" key="1">
    <source>
        <dbReference type="SAM" id="MobiDB-lite"/>
    </source>
</evidence>
<accession>A0ABR2GTD5</accession>
<protein>
    <submittedName>
        <fullName evidence="2">Uncharacterized protein</fullName>
    </submittedName>
</protein>
<feature type="region of interest" description="Disordered" evidence="1">
    <location>
        <begin position="1"/>
        <end position="82"/>
    </location>
</feature>
<reference evidence="2 3" key="1">
    <citation type="submission" date="2024-04" db="EMBL/GenBank/DDBJ databases">
        <title>Tritrichomonas musculus Genome.</title>
        <authorList>
            <person name="Alves-Ferreira E."/>
            <person name="Grigg M."/>
            <person name="Lorenzi H."/>
            <person name="Galac M."/>
        </authorList>
    </citation>
    <scope>NUCLEOTIDE SEQUENCE [LARGE SCALE GENOMIC DNA]</scope>
    <source>
        <strain evidence="2 3">EAF2021</strain>
    </source>
</reference>
<comment type="caution">
    <text evidence="2">The sequence shown here is derived from an EMBL/GenBank/DDBJ whole genome shotgun (WGS) entry which is preliminary data.</text>
</comment>
<evidence type="ECO:0000313" key="3">
    <source>
        <dbReference type="Proteomes" id="UP001470230"/>
    </source>
</evidence>
<keyword evidence="3" id="KW-1185">Reference proteome</keyword>
<feature type="region of interest" description="Disordered" evidence="1">
    <location>
        <begin position="151"/>
        <end position="201"/>
    </location>
</feature>
<dbReference type="EMBL" id="JAPFFF010000063">
    <property type="protein sequence ID" value="KAK8836898.1"/>
    <property type="molecule type" value="Genomic_DNA"/>
</dbReference>
<feature type="compositionally biased region" description="Basic and acidic residues" evidence="1">
    <location>
        <begin position="39"/>
        <end position="63"/>
    </location>
</feature>
<name>A0ABR2GTD5_9EUKA</name>
<dbReference type="InterPro" id="IPR016197">
    <property type="entry name" value="Chromo-like_dom_sf"/>
</dbReference>
<sequence length="201" mass="23424">MSEEKAETNTPETKEEQPQEQEQPAASEAAAAEPSATEAEPKAEEKENTENKENEDAAEKEQPQEEEEESEHLLLDKEVDFDRPEGYVFKEEENVYVIDPNGFDIWEAQISKIVADNYAVHYPEYPQDDEELHGTARLLAATEKNKDIYKRMENNRQKNIELKEKQKNQRRGKKQKKNKKKKEQGIRHNPLRGPTIVKKKY</sequence>
<dbReference type="Proteomes" id="UP001470230">
    <property type="component" value="Unassembled WGS sequence"/>
</dbReference>
<gene>
    <name evidence="2" type="ORF">M9Y10_037424</name>
</gene>
<feature type="compositionally biased region" description="Basic residues" evidence="1">
    <location>
        <begin position="168"/>
        <end position="182"/>
    </location>
</feature>
<proteinExistence type="predicted"/>
<feature type="compositionally biased region" description="Basic and acidic residues" evidence="1">
    <location>
        <begin position="71"/>
        <end position="82"/>
    </location>
</feature>
<dbReference type="SUPFAM" id="SSF54160">
    <property type="entry name" value="Chromo domain-like"/>
    <property type="match status" value="1"/>
</dbReference>
<organism evidence="2 3">
    <name type="scientific">Tritrichomonas musculus</name>
    <dbReference type="NCBI Taxonomy" id="1915356"/>
    <lineage>
        <taxon>Eukaryota</taxon>
        <taxon>Metamonada</taxon>
        <taxon>Parabasalia</taxon>
        <taxon>Tritrichomonadida</taxon>
        <taxon>Tritrichomonadidae</taxon>
        <taxon>Tritrichomonas</taxon>
    </lineage>
</organism>
<feature type="compositionally biased region" description="Basic and acidic residues" evidence="1">
    <location>
        <begin position="1"/>
        <end position="17"/>
    </location>
</feature>
<evidence type="ECO:0000313" key="2">
    <source>
        <dbReference type="EMBL" id="KAK8836898.1"/>
    </source>
</evidence>